<proteinExistence type="predicted"/>
<organism evidence="4 5">
    <name type="scientific">Neisseria shayeganii</name>
    <dbReference type="NCBI Taxonomy" id="607712"/>
    <lineage>
        <taxon>Bacteria</taxon>
        <taxon>Pseudomonadati</taxon>
        <taxon>Pseudomonadota</taxon>
        <taxon>Betaproteobacteria</taxon>
        <taxon>Neisseriales</taxon>
        <taxon>Neisseriaceae</taxon>
        <taxon>Neisseria</taxon>
    </lineage>
</organism>
<evidence type="ECO:0000259" key="2">
    <source>
        <dbReference type="Pfam" id="PF13472"/>
    </source>
</evidence>
<dbReference type="KEGG" id="nsg:H3L94_11405"/>
<dbReference type="Pfam" id="PF13472">
    <property type="entry name" value="Lipase_GDSL_2"/>
    <property type="match status" value="1"/>
</dbReference>
<dbReference type="SUPFAM" id="SSF52266">
    <property type="entry name" value="SGNH hydrolase"/>
    <property type="match status" value="1"/>
</dbReference>
<dbReference type="GO" id="GO:0016788">
    <property type="term" value="F:hydrolase activity, acting on ester bonds"/>
    <property type="evidence" value="ECO:0007669"/>
    <property type="project" value="UniProtKB-ARBA"/>
</dbReference>
<reference evidence="4 5" key="1">
    <citation type="submission" date="2020-07" db="EMBL/GenBank/DDBJ databases">
        <title>Genomic diversity of species in the Neisseriaceae family.</title>
        <authorList>
            <person name="Vincent A.T."/>
            <person name="Bernet E."/>
            <person name="Veyrier F.J."/>
        </authorList>
    </citation>
    <scope>NUCLEOTIDE SEQUENCE [LARGE SCALE GENOMIC DNA]</scope>
    <source>
        <strain evidence="4 5">DSM 22244</strain>
    </source>
</reference>
<dbReference type="InterPro" id="IPR036514">
    <property type="entry name" value="SGNH_hydro_sf"/>
</dbReference>
<gene>
    <name evidence="4" type="ORF">H3L94_11405</name>
</gene>
<accession>A0A7D7T5L6</accession>
<feature type="domain" description="SGNH hydrolase-type esterase" evidence="2">
    <location>
        <begin position="223"/>
        <end position="374"/>
    </location>
</feature>
<dbReference type="AlphaFoldDB" id="A0A7D7T5L6"/>
<dbReference type="InterPro" id="IPR055041">
    <property type="entry name" value="Ape1_N"/>
</dbReference>
<evidence type="ECO:0000313" key="4">
    <source>
        <dbReference type="EMBL" id="QMT40413.1"/>
    </source>
</evidence>
<keyword evidence="1" id="KW-0732">Signal</keyword>
<dbReference type="RefSeq" id="WP_182122080.1">
    <property type="nucleotide sequence ID" value="NZ_CP059567.1"/>
</dbReference>
<evidence type="ECO:0000313" key="5">
    <source>
        <dbReference type="Proteomes" id="UP000514752"/>
    </source>
</evidence>
<dbReference type="CDD" id="cd01825">
    <property type="entry name" value="SGNH_hydrolase_peri1"/>
    <property type="match status" value="1"/>
</dbReference>
<dbReference type="Gene3D" id="2.60.120.1360">
    <property type="match status" value="1"/>
</dbReference>
<evidence type="ECO:0000256" key="1">
    <source>
        <dbReference type="SAM" id="SignalP"/>
    </source>
</evidence>
<feature type="signal peptide" evidence="1">
    <location>
        <begin position="1"/>
        <end position="23"/>
    </location>
</feature>
<dbReference type="Pfam" id="PF22753">
    <property type="entry name" value="Ape1_N"/>
    <property type="match status" value="1"/>
</dbReference>
<sequence length="389" mass="42474">MLLHTGRKAALMLACLLSCQACGADPTPQAQAAQLTNYGTWQPVWLDKLDRLNRGENVKFRILQVGDSHTAGDHFTHELRQRLQQKWGDGGIGWVYPHAVSGQRNAQVLHSGSGWQLLSSRKDRADFPFGGILSRSGNGGRVTVSPRQPVSGEQRITITARPVFADQALTVSDGQGQTAAALPNLGSNAWQYFSFHASLPLSYRAQAGDIWEIGHINIENDRPGVVVSAMGINGAQLTQWSGWRSDWPQDLSATQADLVILAYGTNEAFNNRIDIAQTKEEWAFAIRRIREALPGAGILIVGAPESLRGKQGRCGTRPAPLDAVQQMQREVAQQEQIFFWSWQEAMGGPCSMKSWIGQGLGARDGVHFTAQGYQKAAGQLAEDIIALVK</sequence>
<feature type="domain" description="Peptidoglycan O-acetylesterase N-terminal" evidence="3">
    <location>
        <begin position="90"/>
        <end position="202"/>
    </location>
</feature>
<name>A0A7D7T5L6_9NEIS</name>
<protein>
    <submittedName>
        <fullName evidence="4">Uncharacterized protein</fullName>
    </submittedName>
</protein>
<evidence type="ECO:0000259" key="3">
    <source>
        <dbReference type="Pfam" id="PF22753"/>
    </source>
</evidence>
<dbReference type="PANTHER" id="PTHR30383:SF29">
    <property type="entry name" value="SGNH HYDROLASE-TYPE ESTERASE DOMAIN-CONTAINING PROTEIN"/>
    <property type="match status" value="1"/>
</dbReference>
<feature type="chain" id="PRO_5028184548" evidence="1">
    <location>
        <begin position="24"/>
        <end position="389"/>
    </location>
</feature>
<dbReference type="PANTHER" id="PTHR30383">
    <property type="entry name" value="THIOESTERASE 1/PROTEASE 1/LYSOPHOSPHOLIPASE L1"/>
    <property type="match status" value="1"/>
</dbReference>
<dbReference type="Proteomes" id="UP000514752">
    <property type="component" value="Chromosome"/>
</dbReference>
<dbReference type="InterPro" id="IPR051532">
    <property type="entry name" value="Ester_Hydrolysis_Enzymes"/>
</dbReference>
<dbReference type="Gene3D" id="3.40.50.1110">
    <property type="entry name" value="SGNH hydrolase"/>
    <property type="match status" value="1"/>
</dbReference>
<dbReference type="InterPro" id="IPR013830">
    <property type="entry name" value="SGNH_hydro"/>
</dbReference>
<dbReference type="EMBL" id="CP059567">
    <property type="protein sequence ID" value="QMT40413.1"/>
    <property type="molecule type" value="Genomic_DNA"/>
</dbReference>